<sequence>MAGHTHGATSGRLLWISLALTITFVAVELFYGLRAHSLALVSDAGHNASDALALGLAAYAVWVARRPAGPGNTFGYHRVAILTAWFNAAALVVIAIVILIEAWSVFLHPQPHLQSGLMMGVAAVALVMNTVIAYWLQGDSHHSMNARAAYIHMAGDALSSLGVLIAGAIVHYTGWTLADPIVSVMIALFILYSSWEIIIDATNVLLEGTPKGMDVPALVAAIRSIPCVQDVHDLHVWTVGDGINFLSCHIVLPDEFTVIQSSTVVSAVNHKLHDSFGIGHATIQAEIGDCSGCNMDPEELFCFLESHSHGCGHDH</sequence>
<dbReference type="NCBIfam" id="TIGR01297">
    <property type="entry name" value="CDF"/>
    <property type="match status" value="1"/>
</dbReference>
<dbReference type="SUPFAM" id="SSF161111">
    <property type="entry name" value="Cation efflux protein transmembrane domain-like"/>
    <property type="match status" value="1"/>
</dbReference>
<dbReference type="InterPro" id="IPR036837">
    <property type="entry name" value="Cation_efflux_CTD_sf"/>
</dbReference>
<evidence type="ECO:0000256" key="7">
    <source>
        <dbReference type="ARBA" id="ARBA00023136"/>
    </source>
</evidence>
<dbReference type="OrthoDB" id="9809646at2"/>
<keyword evidence="3" id="KW-0813">Transport</keyword>
<dbReference type="KEGG" id="ccot:CCAX7_23140"/>
<evidence type="ECO:0000256" key="6">
    <source>
        <dbReference type="ARBA" id="ARBA00023065"/>
    </source>
</evidence>
<dbReference type="PANTHER" id="PTHR11562">
    <property type="entry name" value="CATION EFFLUX PROTEIN/ ZINC TRANSPORTER"/>
    <property type="match status" value="1"/>
</dbReference>
<evidence type="ECO:0000313" key="10">
    <source>
        <dbReference type="EMBL" id="BDI30263.1"/>
    </source>
</evidence>
<keyword evidence="7" id="KW-0472">Membrane</keyword>
<keyword evidence="11" id="KW-1185">Reference proteome</keyword>
<dbReference type="Pfam" id="PF01545">
    <property type="entry name" value="Cation_efflux"/>
    <property type="match status" value="1"/>
</dbReference>
<evidence type="ECO:0000256" key="1">
    <source>
        <dbReference type="ARBA" id="ARBA00004141"/>
    </source>
</evidence>
<protein>
    <submittedName>
        <fullName evidence="10">Zinc transporter ZitB</fullName>
    </submittedName>
</protein>
<gene>
    <name evidence="10" type="ORF">CCAX7_23140</name>
</gene>
<dbReference type="PANTHER" id="PTHR11562:SF17">
    <property type="entry name" value="RE54080P-RELATED"/>
    <property type="match status" value="1"/>
</dbReference>
<accession>A0A402CV28</accession>
<dbReference type="InterPro" id="IPR027470">
    <property type="entry name" value="Cation_efflux_CTD"/>
</dbReference>
<keyword evidence="6" id="KW-0406">Ion transport</keyword>
<dbReference type="InterPro" id="IPR050681">
    <property type="entry name" value="CDF/SLC30A"/>
</dbReference>
<dbReference type="Proteomes" id="UP000287394">
    <property type="component" value="Chromosome"/>
</dbReference>
<dbReference type="InterPro" id="IPR058533">
    <property type="entry name" value="Cation_efflux_TM"/>
</dbReference>
<dbReference type="FunCoup" id="A0A402CV28">
    <property type="interactions" value="299"/>
</dbReference>
<evidence type="ECO:0000313" key="11">
    <source>
        <dbReference type="Proteomes" id="UP000287394"/>
    </source>
</evidence>
<keyword evidence="5" id="KW-1133">Transmembrane helix</keyword>
<comment type="subcellular location">
    <subcellularLocation>
        <location evidence="1">Membrane</location>
        <topology evidence="1">Multi-pass membrane protein</topology>
    </subcellularLocation>
</comment>
<feature type="domain" description="Cation efflux protein transmembrane" evidence="8">
    <location>
        <begin position="14"/>
        <end position="206"/>
    </location>
</feature>
<proteinExistence type="inferred from homology"/>
<evidence type="ECO:0000259" key="9">
    <source>
        <dbReference type="Pfam" id="PF16916"/>
    </source>
</evidence>
<evidence type="ECO:0000256" key="3">
    <source>
        <dbReference type="ARBA" id="ARBA00022448"/>
    </source>
</evidence>
<evidence type="ECO:0000256" key="4">
    <source>
        <dbReference type="ARBA" id="ARBA00022692"/>
    </source>
</evidence>
<dbReference type="GO" id="GO:0005385">
    <property type="term" value="F:zinc ion transmembrane transporter activity"/>
    <property type="evidence" value="ECO:0007669"/>
    <property type="project" value="TreeGrafter"/>
</dbReference>
<dbReference type="SUPFAM" id="SSF160240">
    <property type="entry name" value="Cation efflux protein cytoplasmic domain-like"/>
    <property type="match status" value="1"/>
</dbReference>
<dbReference type="InterPro" id="IPR027469">
    <property type="entry name" value="Cation_efflux_TMD_sf"/>
</dbReference>
<evidence type="ECO:0000259" key="8">
    <source>
        <dbReference type="Pfam" id="PF01545"/>
    </source>
</evidence>
<dbReference type="Gene3D" id="1.20.1510.10">
    <property type="entry name" value="Cation efflux protein transmembrane domain"/>
    <property type="match status" value="1"/>
</dbReference>
<evidence type="ECO:0000256" key="5">
    <source>
        <dbReference type="ARBA" id="ARBA00022989"/>
    </source>
</evidence>
<dbReference type="Pfam" id="PF16916">
    <property type="entry name" value="ZT_dimer"/>
    <property type="match status" value="1"/>
</dbReference>
<feature type="domain" description="Cation efflux protein cytoplasmic" evidence="9">
    <location>
        <begin position="211"/>
        <end position="286"/>
    </location>
</feature>
<comment type="similarity">
    <text evidence="2">Belongs to the cation diffusion facilitator (CDF) transporter (TC 2.A.4) family. SLC30A subfamily.</text>
</comment>
<dbReference type="AlphaFoldDB" id="A0A402CV28"/>
<dbReference type="EMBL" id="AP025739">
    <property type="protein sequence ID" value="BDI30263.1"/>
    <property type="molecule type" value="Genomic_DNA"/>
</dbReference>
<dbReference type="GO" id="GO:0005886">
    <property type="term" value="C:plasma membrane"/>
    <property type="evidence" value="ECO:0007669"/>
    <property type="project" value="TreeGrafter"/>
</dbReference>
<evidence type="ECO:0000256" key="2">
    <source>
        <dbReference type="ARBA" id="ARBA00008873"/>
    </source>
</evidence>
<dbReference type="Gene3D" id="3.30.70.1350">
    <property type="entry name" value="Cation efflux protein, cytoplasmic domain"/>
    <property type="match status" value="1"/>
</dbReference>
<name>A0A402CV28_9BACT</name>
<keyword evidence="4" id="KW-0812">Transmembrane</keyword>
<dbReference type="InterPro" id="IPR002524">
    <property type="entry name" value="Cation_efflux"/>
</dbReference>
<reference evidence="10 11" key="1">
    <citation type="journal article" date="2019" name="Int. J. Syst. Evol. Microbiol.">
        <title>Capsulimonas corticalis gen. nov., sp. nov., an aerobic capsulated bacterium, of a novel bacterial order, Capsulimonadales ord. nov., of the class Armatimonadia of the phylum Armatimonadetes.</title>
        <authorList>
            <person name="Li J."/>
            <person name="Kudo C."/>
            <person name="Tonouchi A."/>
        </authorList>
    </citation>
    <scope>NUCLEOTIDE SEQUENCE [LARGE SCALE GENOMIC DNA]</scope>
    <source>
        <strain evidence="10 11">AX-7</strain>
    </source>
</reference>
<organism evidence="10 11">
    <name type="scientific">Capsulimonas corticalis</name>
    <dbReference type="NCBI Taxonomy" id="2219043"/>
    <lineage>
        <taxon>Bacteria</taxon>
        <taxon>Bacillati</taxon>
        <taxon>Armatimonadota</taxon>
        <taxon>Armatimonadia</taxon>
        <taxon>Capsulimonadales</taxon>
        <taxon>Capsulimonadaceae</taxon>
        <taxon>Capsulimonas</taxon>
    </lineage>
</organism>
<dbReference type="RefSeq" id="WP_119321232.1">
    <property type="nucleotide sequence ID" value="NZ_AP025739.1"/>
</dbReference>